<evidence type="ECO:0000256" key="4">
    <source>
        <dbReference type="ARBA" id="ARBA00023054"/>
    </source>
</evidence>
<keyword evidence="2" id="KW-1003">Cell membrane</keyword>
<sequence length="136" mass="14697">MDDSSEYQAGLLLQNASQQVIAEQALPQPSKDGAEQLRPDVTLEEAETSSEKPESMFESPQVSSPVQEKGDVLPKNLPAEDRVLREKGPSQPPSSPVNIEETRPKGGYFSKYSEAAELRSTASLLATQQSDVIVGP</sequence>
<evidence type="ECO:0000313" key="8">
    <source>
        <dbReference type="EMBL" id="KFO32880.1"/>
    </source>
</evidence>
<keyword evidence="9" id="KW-1185">Reference proteome</keyword>
<keyword evidence="3" id="KW-0597">Phosphoprotein</keyword>
<evidence type="ECO:0000313" key="9">
    <source>
        <dbReference type="Proteomes" id="UP000028990"/>
    </source>
</evidence>
<dbReference type="EMBL" id="KN122111">
    <property type="protein sequence ID" value="KFO32880.1"/>
    <property type="molecule type" value="Genomic_DNA"/>
</dbReference>
<dbReference type="AlphaFoldDB" id="A0A091DRH4"/>
<evidence type="ECO:0000256" key="5">
    <source>
        <dbReference type="ARBA" id="ARBA00023136"/>
    </source>
</evidence>
<accession>A0A091DRH4</accession>
<organism evidence="8 9">
    <name type="scientific">Fukomys damarensis</name>
    <name type="common">Damaraland mole rat</name>
    <name type="synonym">Cryptomys damarensis</name>
    <dbReference type="NCBI Taxonomy" id="885580"/>
    <lineage>
        <taxon>Eukaryota</taxon>
        <taxon>Metazoa</taxon>
        <taxon>Chordata</taxon>
        <taxon>Craniata</taxon>
        <taxon>Vertebrata</taxon>
        <taxon>Euteleostomi</taxon>
        <taxon>Mammalia</taxon>
        <taxon>Eutheria</taxon>
        <taxon>Euarchontoglires</taxon>
        <taxon>Glires</taxon>
        <taxon>Rodentia</taxon>
        <taxon>Hystricomorpha</taxon>
        <taxon>Bathyergidae</taxon>
        <taxon>Fukomys</taxon>
    </lineage>
</organism>
<dbReference type="GO" id="GO:0016301">
    <property type="term" value="F:kinase activity"/>
    <property type="evidence" value="ECO:0007669"/>
    <property type="project" value="UniProtKB-KW"/>
</dbReference>
<gene>
    <name evidence="8" type="ORF">H920_05739</name>
</gene>
<dbReference type="PANTHER" id="PTHR10498:SF10">
    <property type="entry name" value="PALM2 AND AKAP2 FUSION-RELATED"/>
    <property type="match status" value="1"/>
</dbReference>
<keyword evidence="4" id="KW-0175">Coiled coil</keyword>
<keyword evidence="6" id="KW-0449">Lipoprotein</keyword>
<keyword evidence="8" id="KW-0418">Kinase</keyword>
<dbReference type="GO" id="GO:0005886">
    <property type="term" value="C:plasma membrane"/>
    <property type="evidence" value="ECO:0007669"/>
    <property type="project" value="UniProtKB-SubCell"/>
</dbReference>
<evidence type="ECO:0000256" key="3">
    <source>
        <dbReference type="ARBA" id="ARBA00022553"/>
    </source>
</evidence>
<protein>
    <submittedName>
        <fullName evidence="8">A-kinase anchor protein 2</fullName>
    </submittedName>
</protein>
<evidence type="ECO:0000256" key="1">
    <source>
        <dbReference type="ARBA" id="ARBA00004342"/>
    </source>
</evidence>
<proteinExistence type="predicted"/>
<keyword evidence="8" id="KW-0808">Transferase</keyword>
<feature type="compositionally biased region" description="Basic and acidic residues" evidence="7">
    <location>
        <begin position="68"/>
        <end position="88"/>
    </location>
</feature>
<dbReference type="Proteomes" id="UP000028990">
    <property type="component" value="Unassembled WGS sequence"/>
</dbReference>
<name>A0A091DRH4_FUKDA</name>
<dbReference type="PANTHER" id="PTHR10498">
    <property type="entry name" value="PARALEMMIN-RELATED"/>
    <property type="match status" value="1"/>
</dbReference>
<evidence type="ECO:0000256" key="7">
    <source>
        <dbReference type="SAM" id="MobiDB-lite"/>
    </source>
</evidence>
<feature type="region of interest" description="Disordered" evidence="7">
    <location>
        <begin position="22"/>
        <end position="106"/>
    </location>
</feature>
<keyword evidence="5" id="KW-0472">Membrane</keyword>
<evidence type="ECO:0000256" key="6">
    <source>
        <dbReference type="ARBA" id="ARBA00023288"/>
    </source>
</evidence>
<evidence type="ECO:0000256" key="2">
    <source>
        <dbReference type="ARBA" id="ARBA00022475"/>
    </source>
</evidence>
<comment type="subcellular location">
    <subcellularLocation>
        <location evidence="1">Cell membrane</location>
        <topology evidence="1">Lipid-anchor</topology>
        <orientation evidence="1">Cytoplasmic side</orientation>
    </subcellularLocation>
</comment>
<reference evidence="8 9" key="1">
    <citation type="submission" date="2013-11" db="EMBL/GenBank/DDBJ databases">
        <title>The Damaraland mole rat (Fukomys damarensis) genome and evolution of African mole rats.</title>
        <authorList>
            <person name="Gladyshev V.N."/>
            <person name="Fang X."/>
        </authorList>
    </citation>
    <scope>NUCLEOTIDE SEQUENCE [LARGE SCALE GENOMIC DNA]</scope>
    <source>
        <tissue evidence="8">Liver</tissue>
    </source>
</reference>